<dbReference type="GO" id="GO:0051536">
    <property type="term" value="F:iron-sulfur cluster binding"/>
    <property type="evidence" value="ECO:0007669"/>
    <property type="project" value="UniProtKB-KW"/>
</dbReference>
<dbReference type="InterPro" id="IPR017896">
    <property type="entry name" value="4Fe4S_Fe-S-bd"/>
</dbReference>
<dbReference type="Pfam" id="PF13187">
    <property type="entry name" value="Fer4_9"/>
    <property type="match status" value="1"/>
</dbReference>
<dbReference type="HOGENOM" id="CLU_142910_1_0_9"/>
<evidence type="ECO:0000256" key="3">
    <source>
        <dbReference type="ARBA" id="ARBA00023014"/>
    </source>
</evidence>
<dbReference type="GO" id="GO:0046872">
    <property type="term" value="F:metal ion binding"/>
    <property type="evidence" value="ECO:0007669"/>
    <property type="project" value="UniProtKB-KW"/>
</dbReference>
<sequence length="113" mass="12731">MPPYVLPDKCDGCKNEADPWCVAVCPGNLFMIDPVTSKALCRDPGECWDCMTCTIFCPRQAIVTQVQYQLAPIPAELIPRLGKRHITWTLIDCKGRIYRLENMILAGEGEEED</sequence>
<dbReference type="Gene3D" id="3.30.70.20">
    <property type="match status" value="1"/>
</dbReference>
<dbReference type="STRING" id="429009.Adeg_0925"/>
<accession>C9RCT4</accession>
<dbReference type="InterPro" id="IPR017900">
    <property type="entry name" value="4Fe4S_Fe_S_CS"/>
</dbReference>
<dbReference type="eggNOG" id="COG1146">
    <property type="taxonomic scope" value="Bacteria"/>
</dbReference>
<keyword evidence="2" id="KW-0408">Iron</keyword>
<gene>
    <name evidence="5" type="ordered locus">Adeg_0925</name>
</gene>
<dbReference type="Proteomes" id="UP000002620">
    <property type="component" value="Chromosome"/>
</dbReference>
<evidence type="ECO:0000256" key="1">
    <source>
        <dbReference type="ARBA" id="ARBA00022723"/>
    </source>
</evidence>
<dbReference type="PROSITE" id="PS00198">
    <property type="entry name" value="4FE4S_FER_1"/>
    <property type="match status" value="1"/>
</dbReference>
<feature type="domain" description="4Fe-4S ferredoxin-type" evidence="4">
    <location>
        <begin position="38"/>
        <end position="67"/>
    </location>
</feature>
<evidence type="ECO:0000259" key="4">
    <source>
        <dbReference type="PROSITE" id="PS51379"/>
    </source>
</evidence>
<reference evidence="5 6" key="1">
    <citation type="submission" date="2009-10" db="EMBL/GenBank/DDBJ databases">
        <title>Complete sequence of chromosome of Ammonifex degensii KC4.</title>
        <authorList>
            <consortium name="US DOE Joint Genome Institute"/>
            <person name="Kerfeld C."/>
            <person name="Goodner B."/>
            <person name="Huber H."/>
            <person name="Stetter K."/>
            <person name="Lucas S."/>
            <person name="Copeland A."/>
            <person name="Lapidus A."/>
            <person name="Glavina del Rio T."/>
            <person name="Dalin E."/>
            <person name="Tice H."/>
            <person name="Bruce D."/>
            <person name="Goodwin L."/>
            <person name="Pitluck S."/>
            <person name="Saunders E."/>
            <person name="Brettin T."/>
            <person name="Detter J.C."/>
            <person name="Han C."/>
            <person name="Larimer F."/>
            <person name="Land M."/>
            <person name="Hauser L."/>
            <person name="Kyrpides N."/>
            <person name="Ovchinnikova G."/>
            <person name="Richardson P."/>
        </authorList>
    </citation>
    <scope>NUCLEOTIDE SEQUENCE [LARGE SCALE GENOMIC DNA]</scope>
    <source>
        <strain evidence="6">DSM 10501 / KC4</strain>
    </source>
</reference>
<keyword evidence="6" id="KW-1185">Reference proteome</keyword>
<name>C9RCT4_AMMDK</name>
<evidence type="ECO:0000256" key="2">
    <source>
        <dbReference type="ARBA" id="ARBA00023004"/>
    </source>
</evidence>
<dbReference type="RefSeq" id="WP_015738938.1">
    <property type="nucleotide sequence ID" value="NC_013385.1"/>
</dbReference>
<keyword evidence="1" id="KW-0479">Metal-binding</keyword>
<dbReference type="KEGG" id="adg:Adeg_0925"/>
<dbReference type="SUPFAM" id="SSF54862">
    <property type="entry name" value="4Fe-4S ferredoxins"/>
    <property type="match status" value="1"/>
</dbReference>
<evidence type="ECO:0000313" key="5">
    <source>
        <dbReference type="EMBL" id="ACX52061.1"/>
    </source>
</evidence>
<evidence type="ECO:0000313" key="6">
    <source>
        <dbReference type="Proteomes" id="UP000002620"/>
    </source>
</evidence>
<organism evidence="5 6">
    <name type="scientific">Ammonifex degensii (strain DSM 10501 / KC4)</name>
    <dbReference type="NCBI Taxonomy" id="429009"/>
    <lineage>
        <taxon>Bacteria</taxon>
        <taxon>Bacillati</taxon>
        <taxon>Bacillota</taxon>
        <taxon>Clostridia</taxon>
        <taxon>Thermoanaerobacterales</taxon>
        <taxon>Thermoanaerobacteraceae</taxon>
        <taxon>Ammonifex</taxon>
    </lineage>
</organism>
<feature type="domain" description="4Fe-4S ferredoxin-type" evidence="4">
    <location>
        <begin position="1"/>
        <end position="35"/>
    </location>
</feature>
<dbReference type="AlphaFoldDB" id="C9RCT4"/>
<protein>
    <submittedName>
        <fullName evidence="5">4Fe-4S ferredoxin iron-sulfur binding domain protein</fullName>
    </submittedName>
</protein>
<keyword evidence="3" id="KW-0411">Iron-sulfur</keyword>
<dbReference type="PROSITE" id="PS51379">
    <property type="entry name" value="4FE4S_FER_2"/>
    <property type="match status" value="2"/>
</dbReference>
<dbReference type="EMBL" id="CP001785">
    <property type="protein sequence ID" value="ACX52061.1"/>
    <property type="molecule type" value="Genomic_DNA"/>
</dbReference>
<proteinExistence type="predicted"/>
<dbReference type="OrthoDB" id="9807879at2"/>